<comment type="caution">
    <text evidence="2">The sequence shown here is derived from an EMBL/GenBank/DDBJ whole genome shotgun (WGS) entry which is preliminary data.</text>
</comment>
<keyword evidence="3" id="KW-1185">Reference proteome</keyword>
<gene>
    <name evidence="2" type="ORF">C7383_11455</name>
</gene>
<dbReference type="InterPro" id="IPR016732">
    <property type="entry name" value="UCP018688"/>
</dbReference>
<dbReference type="Gene3D" id="3.40.630.30">
    <property type="match status" value="1"/>
</dbReference>
<dbReference type="Proteomes" id="UP000245412">
    <property type="component" value="Unassembled WGS sequence"/>
</dbReference>
<organism evidence="2 3">
    <name type="scientific">Murimonas intestini</name>
    <dbReference type="NCBI Taxonomy" id="1337051"/>
    <lineage>
        <taxon>Bacteria</taxon>
        <taxon>Bacillati</taxon>
        <taxon>Bacillota</taxon>
        <taxon>Clostridia</taxon>
        <taxon>Lachnospirales</taxon>
        <taxon>Lachnospiraceae</taxon>
        <taxon>Murimonas</taxon>
    </lineage>
</organism>
<dbReference type="RefSeq" id="WP_109748030.1">
    <property type="nucleotide sequence ID" value="NZ_CABJAT010000008.1"/>
</dbReference>
<proteinExistence type="predicted"/>
<dbReference type="PIRSF" id="PIRSF018688">
    <property type="entry name" value="UCP018688"/>
    <property type="match status" value="1"/>
</dbReference>
<reference evidence="2 3" key="1">
    <citation type="submission" date="2018-05" db="EMBL/GenBank/DDBJ databases">
        <authorList>
            <person name="Goeker M."/>
            <person name="Huntemann M."/>
            <person name="Clum A."/>
            <person name="Pillay M."/>
            <person name="Palaniappan K."/>
            <person name="Varghese N."/>
            <person name="Mikhailova N."/>
            <person name="Stamatis D."/>
            <person name="Reddy T."/>
            <person name="Daum C."/>
            <person name="Shapiro N."/>
            <person name="Ivanova N."/>
            <person name="Kyrpides N."/>
            <person name="Woyke T."/>
        </authorList>
    </citation>
    <scope>NUCLEOTIDE SEQUENCE [LARGE SCALE GENOMIC DNA]</scope>
    <source>
        <strain evidence="2 3">DSM 26524</strain>
    </source>
</reference>
<dbReference type="Pfam" id="PF09924">
    <property type="entry name" value="LPG_synthase_C"/>
    <property type="match status" value="1"/>
</dbReference>
<dbReference type="PANTHER" id="PTHR41373">
    <property type="entry name" value="DUF2156 DOMAIN-CONTAINING PROTEIN"/>
    <property type="match status" value="1"/>
</dbReference>
<evidence type="ECO:0000313" key="3">
    <source>
        <dbReference type="Proteomes" id="UP000245412"/>
    </source>
</evidence>
<feature type="domain" description="Phosphatidylglycerol lysyltransferase C-terminal" evidence="1">
    <location>
        <begin position="24"/>
        <end position="286"/>
    </location>
</feature>
<evidence type="ECO:0000259" key="1">
    <source>
        <dbReference type="Pfam" id="PF09924"/>
    </source>
</evidence>
<dbReference type="InterPro" id="IPR016181">
    <property type="entry name" value="Acyl_CoA_acyltransferase"/>
</dbReference>
<dbReference type="AlphaFoldDB" id="A0AB73T029"/>
<protein>
    <recommendedName>
        <fullName evidence="1">Phosphatidylglycerol lysyltransferase C-terminal domain-containing protein</fullName>
    </recommendedName>
</protein>
<name>A0AB73T029_9FIRM</name>
<dbReference type="PANTHER" id="PTHR41373:SF1">
    <property type="entry name" value="PHOSPHATIDYLGLYCEROL LYSYLTRANSFERASE C-TERMINAL DOMAIN-CONTAINING PROTEIN"/>
    <property type="match status" value="1"/>
</dbReference>
<dbReference type="EMBL" id="QGGY01000014">
    <property type="protein sequence ID" value="PWJ73088.1"/>
    <property type="molecule type" value="Genomic_DNA"/>
</dbReference>
<sequence>MEIQFKKPVLEDRELIKHYLSLQQSRSCELTFGNIYLWSCHYKVKFAVVEDMLIFQSADETSYSFPIGRREGVKAALETLINHAKERGAEFKLHMVTPGQFDILEELYPGRFEIEYDRDDADYVYEAEKLASLSGKKYHGKKNHINKFKRMYPDWSYEPLNDENVEDCFQMALLWRRENGCEADREKNAEMCVALNSLRLYKELGFCGGVLRVNGQVAAFTVGEPVSDDTMVVHIEKAMSDIQGAYTMINQQFVQHECMDYQYVNREDDVGEEGLRQAKLSYHPAFLVEKGTVTQKADI</sequence>
<dbReference type="SUPFAM" id="SSF55729">
    <property type="entry name" value="Acyl-CoA N-acyltransferases (Nat)"/>
    <property type="match status" value="2"/>
</dbReference>
<evidence type="ECO:0000313" key="2">
    <source>
        <dbReference type="EMBL" id="PWJ73088.1"/>
    </source>
</evidence>
<dbReference type="InterPro" id="IPR024320">
    <property type="entry name" value="LPG_synthase_C"/>
</dbReference>
<accession>A0AB73T029</accession>